<proteinExistence type="predicted"/>
<protein>
    <recommendedName>
        <fullName evidence="4">MFS transporter</fullName>
    </recommendedName>
</protein>
<evidence type="ECO:0008006" key="4">
    <source>
        <dbReference type="Google" id="ProtNLM"/>
    </source>
</evidence>
<name>A0ABX8GZ72_9BACT</name>
<evidence type="ECO:0000313" key="3">
    <source>
        <dbReference type="Proteomes" id="UP000682802"/>
    </source>
</evidence>
<sequence length="168" mass="19136">MKDFDEHCECARDNFCNFVQNNKKYTTDEANYLIEHSLGRGVSKIFRVGYVLIVWSFVAVWIDNLLIPGAIGYSIFHGKISWATATPIFFLVGNATLKALFIKWRMGKKISVFGAYLSAVPYIGFAFLLKTQFKTDKLLYVAAKDYFLYQKTVVKNAVRGFLGMKEVA</sequence>
<keyword evidence="3" id="KW-1185">Reference proteome</keyword>
<evidence type="ECO:0000313" key="2">
    <source>
        <dbReference type="EMBL" id="QWG08684.1"/>
    </source>
</evidence>
<dbReference type="RefSeq" id="WP_144072597.1">
    <property type="nucleotide sequence ID" value="NZ_CP076128.1"/>
</dbReference>
<feature type="transmembrane region" description="Helical" evidence="1">
    <location>
        <begin position="110"/>
        <end position="129"/>
    </location>
</feature>
<organism evidence="2 3">
    <name type="scientific">Flammeovirga kamogawensis</name>
    <dbReference type="NCBI Taxonomy" id="373891"/>
    <lineage>
        <taxon>Bacteria</taxon>
        <taxon>Pseudomonadati</taxon>
        <taxon>Bacteroidota</taxon>
        <taxon>Cytophagia</taxon>
        <taxon>Cytophagales</taxon>
        <taxon>Flammeovirgaceae</taxon>
        <taxon>Flammeovirga</taxon>
    </lineage>
</organism>
<evidence type="ECO:0000256" key="1">
    <source>
        <dbReference type="SAM" id="Phobius"/>
    </source>
</evidence>
<feature type="transmembrane region" description="Helical" evidence="1">
    <location>
        <begin position="50"/>
        <end position="76"/>
    </location>
</feature>
<keyword evidence="1" id="KW-0812">Transmembrane</keyword>
<keyword evidence="1" id="KW-0472">Membrane</keyword>
<gene>
    <name evidence="2" type="ORF">KM029_07025</name>
</gene>
<dbReference type="Proteomes" id="UP000682802">
    <property type="component" value="Chromosome 1"/>
</dbReference>
<keyword evidence="1" id="KW-1133">Transmembrane helix</keyword>
<feature type="transmembrane region" description="Helical" evidence="1">
    <location>
        <begin position="82"/>
        <end position="101"/>
    </location>
</feature>
<dbReference type="EMBL" id="CP076128">
    <property type="protein sequence ID" value="QWG08684.1"/>
    <property type="molecule type" value="Genomic_DNA"/>
</dbReference>
<accession>A0ABX8GZ72</accession>
<reference evidence="2 3" key="1">
    <citation type="submission" date="2021-05" db="EMBL/GenBank/DDBJ databases">
        <title>Comparative genomic studies on the polysaccharide-degrading batcterial strains of the Flammeovirga genus.</title>
        <authorList>
            <person name="Zewei F."/>
            <person name="Zheng Z."/>
            <person name="Yu L."/>
            <person name="Ruyue G."/>
            <person name="Yanhong M."/>
            <person name="Yuanyuan C."/>
            <person name="Jingyan G."/>
            <person name="Wenjun H."/>
        </authorList>
    </citation>
    <scope>NUCLEOTIDE SEQUENCE [LARGE SCALE GENOMIC DNA]</scope>
    <source>
        <strain evidence="2 3">YS10</strain>
    </source>
</reference>